<evidence type="ECO:0000259" key="2">
    <source>
        <dbReference type="Pfam" id="PF13598"/>
    </source>
</evidence>
<keyword evidence="1" id="KW-0175">Coiled coil</keyword>
<dbReference type="eggNOG" id="COG5316">
    <property type="taxonomic scope" value="Bacteria"/>
</dbReference>
<comment type="caution">
    <text evidence="4">The sequence shown here is derived from an EMBL/GenBank/DDBJ whole genome shotgun (WGS) entry which is preliminary data.</text>
</comment>
<keyword evidence="5" id="KW-1185">Reference proteome</keyword>
<feature type="coiled-coil region" evidence="1">
    <location>
        <begin position="169"/>
        <end position="203"/>
    </location>
</feature>
<organism evidence="4 5">
    <name type="scientific">Sporocytophaga myxococcoides</name>
    <dbReference type="NCBI Taxonomy" id="153721"/>
    <lineage>
        <taxon>Bacteria</taxon>
        <taxon>Pseudomonadati</taxon>
        <taxon>Bacteroidota</taxon>
        <taxon>Cytophagia</taxon>
        <taxon>Cytophagales</taxon>
        <taxon>Cytophagaceae</taxon>
        <taxon>Sporocytophaga</taxon>
    </lineage>
</organism>
<proteinExistence type="predicted"/>
<evidence type="ECO:0008006" key="6">
    <source>
        <dbReference type="Google" id="ProtNLM"/>
    </source>
</evidence>
<accession>A0A098LM28</accession>
<dbReference type="Pfam" id="PF13600">
    <property type="entry name" value="DUF4140"/>
    <property type="match status" value="1"/>
</dbReference>
<evidence type="ECO:0000259" key="3">
    <source>
        <dbReference type="Pfam" id="PF13600"/>
    </source>
</evidence>
<evidence type="ECO:0000256" key="1">
    <source>
        <dbReference type="SAM" id="Coils"/>
    </source>
</evidence>
<gene>
    <name evidence="4" type="ORF">MYP_4779</name>
</gene>
<evidence type="ECO:0000313" key="5">
    <source>
        <dbReference type="Proteomes" id="UP000030185"/>
    </source>
</evidence>
<feature type="domain" description="DUF4140" evidence="3">
    <location>
        <begin position="42"/>
        <end position="139"/>
    </location>
</feature>
<dbReference type="Proteomes" id="UP000030185">
    <property type="component" value="Unassembled WGS sequence"/>
</dbReference>
<dbReference type="AlphaFoldDB" id="A0A098LM28"/>
<name>A0A098LM28_9BACT</name>
<dbReference type="PANTHER" id="PTHR31005">
    <property type="entry name" value="DUF4139 DOMAIN-CONTAINING PROTEIN"/>
    <property type="match status" value="1"/>
</dbReference>
<dbReference type="Pfam" id="PF13598">
    <property type="entry name" value="DUF4139"/>
    <property type="match status" value="1"/>
</dbReference>
<protein>
    <recommendedName>
        <fullName evidence="6">Mucoidy inhibitor MuiA family protein</fullName>
    </recommendedName>
</protein>
<feature type="domain" description="DUF4139" evidence="2">
    <location>
        <begin position="225"/>
        <end position="551"/>
    </location>
</feature>
<dbReference type="InterPro" id="IPR011935">
    <property type="entry name" value="CHP02231"/>
</dbReference>
<dbReference type="EMBL" id="BBLT01000014">
    <property type="protein sequence ID" value="GAL87549.1"/>
    <property type="molecule type" value="Genomic_DNA"/>
</dbReference>
<dbReference type="InterPro" id="IPR025554">
    <property type="entry name" value="DUF4140"/>
</dbReference>
<evidence type="ECO:0000313" key="4">
    <source>
        <dbReference type="EMBL" id="GAL87549.1"/>
    </source>
</evidence>
<dbReference type="PANTHER" id="PTHR31005:SF8">
    <property type="entry name" value="DUF4139 DOMAIN-CONTAINING PROTEIN"/>
    <property type="match status" value="1"/>
</dbReference>
<reference evidence="4 5" key="1">
    <citation type="submission" date="2014-09" db="EMBL/GenBank/DDBJ databases">
        <title>Sporocytophaga myxococcoides PG-01 genome sequencing.</title>
        <authorList>
            <person name="Liu L."/>
            <person name="Gao P.J."/>
            <person name="Chen G.J."/>
            <person name="Wang L.S."/>
        </authorList>
    </citation>
    <scope>NUCLEOTIDE SEQUENCE [LARGE SCALE GENOMIC DNA]</scope>
    <source>
        <strain evidence="4 5">PG-01</strain>
    </source>
</reference>
<sequence>MFEILNASITIMKRIYIFILLLVQFQVFAEDPKHLKAEIKQVTVFLNKAQVTNLLHARLEKGNNELVVDGLPAGIDKHSIQLSGKGDFVIMSVKHDLNYIDPQKKSAEMIALEDSVRFYRVQAKKAKSLNDVLLKEEQMILANMVIKGEKQTLTADDIEDVADFYRERLEEIRFTLIDNEDKLKELNDKVSRFQQQLNDLFNEKNKNTSKITITVSAKSSGNVQLELLYIVNDAGWTPLYDIRVKDVKGPVQLNYKAHVYQNTGLDWNNVKLKLSTSNPTLGLTKPELNPWYLDFYIEPPVVSMAEFLEPEVAKEEEALEERIAADSAYIYGSLIKKNLLNTGSFVVSDFTEVVENTVSVEFDIALPYTVLSGNNPQLVDIQSHEVKAAYENISIPKLDQDAFLIAHVTDWENLNLLSGNANIFFEGTFVGESFIDAQNTSDTLELSLGRDGKVVVKRNKLKEFTKKNFIGLNKKEEHAFEIEVRNTKKESINIVVEDQIPVSQNNQIEVALIDGGGASFDKVSGKLHWKMNIGAGEAKKVLFKYSLKYPKNKIVSGL</sequence>
<dbReference type="InterPro" id="IPR037291">
    <property type="entry name" value="DUF4139"/>
</dbReference>
<dbReference type="NCBIfam" id="TIGR02231">
    <property type="entry name" value="mucoidy inhibitor MuiA family protein"/>
    <property type="match status" value="1"/>
</dbReference>
<dbReference type="STRING" id="153721.MYP_4779"/>